<evidence type="ECO:0000313" key="1">
    <source>
        <dbReference type="EMBL" id="KAH7990513.1"/>
    </source>
</evidence>
<protein>
    <submittedName>
        <fullName evidence="1">Uncharacterized protein</fullName>
    </submittedName>
</protein>
<dbReference type="EMBL" id="CM037629">
    <property type="protein sequence ID" value="KAH7990513.1"/>
    <property type="molecule type" value="Genomic_DNA"/>
</dbReference>
<comment type="caution">
    <text evidence="1">The sequence shown here is derived from an EMBL/GenBank/DDBJ whole genome shotgun (WGS) entry which is preliminary data.</text>
</comment>
<keyword evidence="2" id="KW-1185">Reference proteome</keyword>
<sequence>MERQEQPSGSPARRSGRGRGQRDAEPEAVVQRTQVMLLAGEAWEPEGAQAVLSSFAHQVLPPAANPCDLTRRALGTPPDGQPPSALVPPAGQASGQLIFFLCRPSSLRERLPRLREVLQGVREQSRSAPAALVGVIVQPAEAEEADARDRLRDLLREVFGAEGGSPPVEVHTAIFKPGRPEGALEVQRVGGSFSRPQISASSMWLDKSKLIQIFGAMLSAGTVAYGGYYFYNNPPM</sequence>
<accession>A0ACB8EDP3</accession>
<name>A0ACB8EDP3_9SAUR</name>
<proteinExistence type="predicted"/>
<reference evidence="1" key="1">
    <citation type="submission" date="2021-08" db="EMBL/GenBank/DDBJ databases">
        <title>The first chromosome-level gecko genome reveals the dynamic sex chromosomes of Neotropical dwarf geckos (Sphaerodactylidae: Sphaerodactylus).</title>
        <authorList>
            <person name="Pinto B.J."/>
            <person name="Keating S.E."/>
            <person name="Gamble T."/>
        </authorList>
    </citation>
    <scope>NUCLEOTIDE SEQUENCE</scope>
    <source>
        <strain evidence="1">TG3544</strain>
    </source>
</reference>
<organism evidence="1 2">
    <name type="scientific">Sphaerodactylus townsendi</name>
    <dbReference type="NCBI Taxonomy" id="933632"/>
    <lineage>
        <taxon>Eukaryota</taxon>
        <taxon>Metazoa</taxon>
        <taxon>Chordata</taxon>
        <taxon>Craniata</taxon>
        <taxon>Vertebrata</taxon>
        <taxon>Euteleostomi</taxon>
        <taxon>Lepidosauria</taxon>
        <taxon>Squamata</taxon>
        <taxon>Bifurcata</taxon>
        <taxon>Gekkota</taxon>
        <taxon>Sphaerodactylidae</taxon>
        <taxon>Sphaerodactylus</taxon>
    </lineage>
</organism>
<evidence type="ECO:0000313" key="2">
    <source>
        <dbReference type="Proteomes" id="UP000827872"/>
    </source>
</evidence>
<gene>
    <name evidence="1" type="ORF">K3G42_007875</name>
</gene>
<dbReference type="Proteomes" id="UP000827872">
    <property type="component" value="Linkage Group LG16"/>
</dbReference>